<keyword evidence="2" id="KW-1185">Reference proteome</keyword>
<sequence length="131" mass="14739">MTSHHRVLHTGPKLTIYAAIGPTGGCEAEAWLAALADRAKAQFLARFERLAEIGFLRSPEEMRELQCGSGEKVHEIKVPFGPGYRLYVIRVGRDWLATHGTTKPRDARVCTEATRARDIYRSYRERKAGGR</sequence>
<dbReference type="Proteomes" id="UP001519535">
    <property type="component" value="Unassembled WGS sequence"/>
</dbReference>
<protein>
    <recommendedName>
        <fullName evidence="3">Type II toxin-antitoxin system RelE/ParE family toxin</fullName>
    </recommendedName>
</protein>
<comment type="caution">
    <text evidence="1">The sequence shown here is derived from an EMBL/GenBank/DDBJ whole genome shotgun (WGS) entry which is preliminary data.</text>
</comment>
<gene>
    <name evidence="1" type="ORF">KIH27_12190</name>
</gene>
<organism evidence="1 2">
    <name type="scientific">Mycolicibacter acidiphilus</name>
    <dbReference type="NCBI Taxonomy" id="2835306"/>
    <lineage>
        <taxon>Bacteria</taxon>
        <taxon>Bacillati</taxon>
        <taxon>Actinomycetota</taxon>
        <taxon>Actinomycetes</taxon>
        <taxon>Mycobacteriales</taxon>
        <taxon>Mycobacteriaceae</taxon>
        <taxon>Mycolicibacter</taxon>
    </lineage>
</organism>
<dbReference type="RefSeq" id="WP_214093218.1">
    <property type="nucleotide sequence ID" value="NZ_JAHCLR010000022.1"/>
</dbReference>
<dbReference type="EMBL" id="JAHCLR010000022">
    <property type="protein sequence ID" value="MBS9534345.1"/>
    <property type="molecule type" value="Genomic_DNA"/>
</dbReference>
<proteinExistence type="predicted"/>
<name>A0ABS5RJ69_9MYCO</name>
<evidence type="ECO:0000313" key="1">
    <source>
        <dbReference type="EMBL" id="MBS9534345.1"/>
    </source>
</evidence>
<evidence type="ECO:0008006" key="3">
    <source>
        <dbReference type="Google" id="ProtNLM"/>
    </source>
</evidence>
<evidence type="ECO:0000313" key="2">
    <source>
        <dbReference type="Proteomes" id="UP001519535"/>
    </source>
</evidence>
<accession>A0ABS5RJ69</accession>
<reference evidence="1 2" key="1">
    <citation type="submission" date="2021-05" db="EMBL/GenBank/DDBJ databases">
        <title>Mycobacterium acidophilum sp. nov., an extremely acid-tolerant member of the genus Mycobacterium.</title>
        <authorList>
            <person name="Xia J."/>
        </authorList>
    </citation>
    <scope>NUCLEOTIDE SEQUENCE [LARGE SCALE GENOMIC DNA]</scope>
    <source>
        <strain evidence="1 2">M1</strain>
    </source>
</reference>